<feature type="region of interest" description="Disordered" evidence="1">
    <location>
        <begin position="1"/>
        <end position="39"/>
    </location>
</feature>
<dbReference type="EMBL" id="LSRX01000737">
    <property type="protein sequence ID" value="OLP89907.1"/>
    <property type="molecule type" value="Genomic_DNA"/>
</dbReference>
<evidence type="ECO:0000313" key="3">
    <source>
        <dbReference type="Proteomes" id="UP000186817"/>
    </source>
</evidence>
<dbReference type="Proteomes" id="UP000186817">
    <property type="component" value="Unassembled WGS sequence"/>
</dbReference>
<gene>
    <name evidence="2" type="ORF">AK812_SmicGene28590</name>
</gene>
<protein>
    <submittedName>
        <fullName evidence="2">Uncharacterized protein</fullName>
    </submittedName>
</protein>
<feature type="compositionally biased region" description="Low complexity" evidence="1">
    <location>
        <begin position="1"/>
        <end position="13"/>
    </location>
</feature>
<comment type="caution">
    <text evidence="2">The sequence shown here is derived from an EMBL/GenBank/DDBJ whole genome shotgun (WGS) entry which is preliminary data.</text>
</comment>
<evidence type="ECO:0000256" key="1">
    <source>
        <dbReference type="SAM" id="MobiDB-lite"/>
    </source>
</evidence>
<sequence length="39" mass="4158">MAEARPAPARVRVTGVVKKSEPNTQAWAQQAEASPPKAK</sequence>
<accession>A0A1Q9D434</accession>
<organism evidence="2 3">
    <name type="scientific">Symbiodinium microadriaticum</name>
    <name type="common">Dinoflagellate</name>
    <name type="synonym">Zooxanthella microadriatica</name>
    <dbReference type="NCBI Taxonomy" id="2951"/>
    <lineage>
        <taxon>Eukaryota</taxon>
        <taxon>Sar</taxon>
        <taxon>Alveolata</taxon>
        <taxon>Dinophyceae</taxon>
        <taxon>Suessiales</taxon>
        <taxon>Symbiodiniaceae</taxon>
        <taxon>Symbiodinium</taxon>
    </lineage>
</organism>
<evidence type="ECO:0000313" key="2">
    <source>
        <dbReference type="EMBL" id="OLP89907.1"/>
    </source>
</evidence>
<dbReference type="AlphaFoldDB" id="A0A1Q9D434"/>
<proteinExistence type="predicted"/>
<feature type="non-terminal residue" evidence="2">
    <location>
        <position position="39"/>
    </location>
</feature>
<reference evidence="2 3" key="1">
    <citation type="submission" date="2016-02" db="EMBL/GenBank/DDBJ databases">
        <title>Genome analysis of coral dinoflagellate symbionts highlights evolutionary adaptations to a symbiotic lifestyle.</title>
        <authorList>
            <person name="Aranda M."/>
            <person name="Li Y."/>
            <person name="Liew Y.J."/>
            <person name="Baumgarten S."/>
            <person name="Simakov O."/>
            <person name="Wilson M."/>
            <person name="Piel J."/>
            <person name="Ashoor H."/>
            <person name="Bougouffa S."/>
            <person name="Bajic V.B."/>
            <person name="Ryu T."/>
            <person name="Ravasi T."/>
            <person name="Bayer T."/>
            <person name="Micklem G."/>
            <person name="Kim H."/>
            <person name="Bhak J."/>
            <person name="Lajeunesse T.C."/>
            <person name="Voolstra C.R."/>
        </authorList>
    </citation>
    <scope>NUCLEOTIDE SEQUENCE [LARGE SCALE GENOMIC DNA]</scope>
    <source>
        <strain evidence="2 3">CCMP2467</strain>
    </source>
</reference>
<name>A0A1Q9D434_SYMMI</name>
<keyword evidence="3" id="KW-1185">Reference proteome</keyword>
<feature type="compositionally biased region" description="Polar residues" evidence="1">
    <location>
        <begin position="22"/>
        <end position="32"/>
    </location>
</feature>